<reference evidence="1 2" key="1">
    <citation type="submission" date="2016-08" db="EMBL/GenBank/DDBJ databases">
        <title>Identification and validation of antigenic proteins from Pajaroellobacter abortibovis using de-novo genome sequence assembly and reverse vaccinology.</title>
        <authorList>
            <person name="Welly B.T."/>
            <person name="Miller M.R."/>
            <person name="Stott J.L."/>
            <person name="Blanchard M.T."/>
            <person name="Islas-Trejo A.D."/>
            <person name="O'Rourke S.M."/>
            <person name="Young A.E."/>
            <person name="Medrano J.F."/>
            <person name="Van Eenennaam A.L."/>
        </authorList>
    </citation>
    <scope>NUCLEOTIDE SEQUENCE [LARGE SCALE GENOMIC DNA]</scope>
    <source>
        <strain evidence="1 2">BTF92-0548A/99-0131</strain>
    </source>
</reference>
<dbReference type="RefSeq" id="WP_075277437.1">
    <property type="nucleotide sequence ID" value="NZ_CP016908.1"/>
</dbReference>
<dbReference type="Proteomes" id="UP000185544">
    <property type="component" value="Chromosome"/>
</dbReference>
<evidence type="ECO:0000313" key="2">
    <source>
        <dbReference type="Proteomes" id="UP000185544"/>
    </source>
</evidence>
<dbReference type="KEGG" id="pabo:BCY86_08825"/>
<keyword evidence="2" id="KW-1185">Reference proteome</keyword>
<dbReference type="EMBL" id="CP016908">
    <property type="protein sequence ID" value="APS00767.1"/>
    <property type="molecule type" value="Genomic_DNA"/>
</dbReference>
<gene>
    <name evidence="1" type="ORF">BCY86_08825</name>
</gene>
<protein>
    <submittedName>
        <fullName evidence="1">Uncharacterized protein</fullName>
    </submittedName>
</protein>
<proteinExistence type="predicted"/>
<evidence type="ECO:0000313" key="1">
    <source>
        <dbReference type="EMBL" id="APS00767.1"/>
    </source>
</evidence>
<dbReference type="AlphaFoldDB" id="A0A1L6MZE4"/>
<sequence>MPRLQVVARSPRIAQCLIGMDKPGALRWTSFVNPGVASGQESGPTELSKRAACLISVRVCSMSLLLRLIDSTFRMKAFALLNRSRD</sequence>
<name>A0A1L6MZE4_9BACT</name>
<organism evidence="1 2">
    <name type="scientific">Pajaroellobacter abortibovis</name>
    <dbReference type="NCBI Taxonomy" id="1882918"/>
    <lineage>
        <taxon>Bacteria</taxon>
        <taxon>Pseudomonadati</taxon>
        <taxon>Myxococcota</taxon>
        <taxon>Polyangia</taxon>
        <taxon>Polyangiales</taxon>
        <taxon>Polyangiaceae</taxon>
    </lineage>
</organism>
<accession>A0A1L6MZE4</accession>
<dbReference type="OrthoDB" id="10015917at2"/>